<feature type="compositionally biased region" description="Polar residues" evidence="1">
    <location>
        <begin position="165"/>
        <end position="180"/>
    </location>
</feature>
<feature type="region of interest" description="Disordered" evidence="1">
    <location>
        <begin position="43"/>
        <end position="99"/>
    </location>
</feature>
<feature type="compositionally biased region" description="Basic and acidic residues" evidence="1">
    <location>
        <begin position="43"/>
        <end position="54"/>
    </location>
</feature>
<evidence type="ECO:0000256" key="1">
    <source>
        <dbReference type="SAM" id="MobiDB-lite"/>
    </source>
</evidence>
<dbReference type="PANTHER" id="PTHR33700">
    <property type="entry name" value="MYB-LIKE PROTEIN X"/>
    <property type="match status" value="1"/>
</dbReference>
<dbReference type="OrthoDB" id="1306415at2759"/>
<feature type="compositionally biased region" description="Polar residues" evidence="1">
    <location>
        <begin position="57"/>
        <end position="66"/>
    </location>
</feature>
<organism evidence="2 3">
    <name type="scientific">Cuscuta campestris</name>
    <dbReference type="NCBI Taxonomy" id="132261"/>
    <lineage>
        <taxon>Eukaryota</taxon>
        <taxon>Viridiplantae</taxon>
        <taxon>Streptophyta</taxon>
        <taxon>Embryophyta</taxon>
        <taxon>Tracheophyta</taxon>
        <taxon>Spermatophyta</taxon>
        <taxon>Magnoliopsida</taxon>
        <taxon>eudicotyledons</taxon>
        <taxon>Gunneridae</taxon>
        <taxon>Pentapetalae</taxon>
        <taxon>asterids</taxon>
        <taxon>lamiids</taxon>
        <taxon>Solanales</taxon>
        <taxon>Convolvulaceae</taxon>
        <taxon>Cuscuteae</taxon>
        <taxon>Cuscuta</taxon>
        <taxon>Cuscuta subgen. Grammica</taxon>
        <taxon>Cuscuta sect. Cleistogrammica</taxon>
    </lineage>
</organism>
<proteinExistence type="predicted"/>
<sequence length="250" mass="27237">MYKQSPGGRSNRSRGFKVKHALQICALLALCFWLIYKAKQPREENTQFEGKKDPVSLQKTVNTKNQVPKLGRKHLPQSDDSNGKHDNEVGDEVLSDDEKEKIENEAQEKLYKADDASSAVTHETQIVTVDEVDANFTSGGKISEEGSDMAKLSKGSSLAVKNIPSPDSLTESNPTVSEKTVQGRPRFATQDDRWSSITGDETGSADEGGERGGEVHQDLIVDSSDSSFPLEGKDAEIHTEGSNGEDTVAK</sequence>
<feature type="compositionally biased region" description="Basic and acidic residues" evidence="1">
    <location>
        <begin position="208"/>
        <end position="219"/>
    </location>
</feature>
<feature type="compositionally biased region" description="Polar residues" evidence="1">
    <location>
        <begin position="240"/>
        <end position="250"/>
    </location>
</feature>
<accession>A0A484K713</accession>
<dbReference type="AlphaFoldDB" id="A0A484K713"/>
<protein>
    <submittedName>
        <fullName evidence="2">Uncharacterized protein</fullName>
    </submittedName>
</protein>
<reference evidence="2 3" key="1">
    <citation type="submission" date="2018-04" db="EMBL/GenBank/DDBJ databases">
        <authorList>
            <person name="Vogel A."/>
        </authorList>
    </citation>
    <scope>NUCLEOTIDE SEQUENCE [LARGE SCALE GENOMIC DNA]</scope>
</reference>
<evidence type="ECO:0000313" key="2">
    <source>
        <dbReference type="EMBL" id="VFQ59107.1"/>
    </source>
</evidence>
<gene>
    <name evidence="2" type="ORF">CCAM_LOCUS883</name>
</gene>
<dbReference type="Proteomes" id="UP000595140">
    <property type="component" value="Unassembled WGS sequence"/>
</dbReference>
<dbReference type="EMBL" id="OOIL02000002">
    <property type="protein sequence ID" value="VFQ59107.1"/>
    <property type="molecule type" value="Genomic_DNA"/>
</dbReference>
<dbReference type="PANTHER" id="PTHR33700:SF25">
    <property type="entry name" value="TRANSMEMBRANE PROTEIN"/>
    <property type="match status" value="1"/>
</dbReference>
<keyword evidence="3" id="KW-1185">Reference proteome</keyword>
<name>A0A484K713_9ASTE</name>
<evidence type="ECO:0000313" key="3">
    <source>
        <dbReference type="Proteomes" id="UP000595140"/>
    </source>
</evidence>
<feature type="region of interest" description="Disordered" evidence="1">
    <location>
        <begin position="137"/>
        <end position="250"/>
    </location>
</feature>